<dbReference type="SUPFAM" id="SSF53474">
    <property type="entry name" value="alpha/beta-Hydrolases"/>
    <property type="match status" value="1"/>
</dbReference>
<evidence type="ECO:0000313" key="2">
    <source>
        <dbReference type="Proteomes" id="UP000199444"/>
    </source>
</evidence>
<dbReference type="PANTHER" id="PTHR15394">
    <property type="entry name" value="SERINE HYDROLASE RBBP9"/>
    <property type="match status" value="1"/>
</dbReference>
<protein>
    <recommendedName>
        <fullName evidence="3">Serine hydrolase</fullName>
    </recommendedName>
</protein>
<keyword evidence="2" id="KW-1185">Reference proteome</keyword>
<dbReference type="GO" id="GO:0016787">
    <property type="term" value="F:hydrolase activity"/>
    <property type="evidence" value="ECO:0007669"/>
    <property type="project" value="InterPro"/>
</dbReference>
<evidence type="ECO:0000313" key="1">
    <source>
        <dbReference type="EMBL" id="SDQ82060.1"/>
    </source>
</evidence>
<gene>
    <name evidence="1" type="ORF">SAMN05216231_2659</name>
</gene>
<accession>A0A1H1E0C6</accession>
<dbReference type="Proteomes" id="UP000199444">
    <property type="component" value="Unassembled WGS sequence"/>
</dbReference>
<sequence>MKKQILFIHSAGPQGEHEGSSDFIVYLQDKLNAEYNLIIPEMPNPENPEYTAWKEQLNKEFAALEGEVILIGHSLGGSVLLKYLSEEDCQVKISSLHSVAAPYWGKNGFWESEEFTLSENFVAMLPPIPQVFFYHSRDDEVVSFDHFKDYTKKLLTATPRAIESRGHLFYNGLPELVNDIKGL</sequence>
<dbReference type="InterPro" id="IPR010662">
    <property type="entry name" value="RBBP9/YdeN"/>
</dbReference>
<dbReference type="Gene3D" id="3.40.50.1820">
    <property type="entry name" value="alpha/beta hydrolase"/>
    <property type="match status" value="1"/>
</dbReference>
<dbReference type="RefSeq" id="WP_092493463.1">
    <property type="nucleotide sequence ID" value="NZ_FNKD01000003.1"/>
</dbReference>
<name>A0A1H1E0C6_9BACI</name>
<organism evidence="1 2">
    <name type="scientific">Virgibacillus salinus</name>
    <dbReference type="NCBI Taxonomy" id="553311"/>
    <lineage>
        <taxon>Bacteria</taxon>
        <taxon>Bacillati</taxon>
        <taxon>Bacillota</taxon>
        <taxon>Bacilli</taxon>
        <taxon>Bacillales</taxon>
        <taxon>Bacillaceae</taxon>
        <taxon>Virgibacillus</taxon>
    </lineage>
</organism>
<dbReference type="PANTHER" id="PTHR15394:SF3">
    <property type="entry name" value="SERINE HYDROLASE RBBP9"/>
    <property type="match status" value="1"/>
</dbReference>
<dbReference type="EMBL" id="FNKD01000003">
    <property type="protein sequence ID" value="SDQ82060.1"/>
    <property type="molecule type" value="Genomic_DNA"/>
</dbReference>
<dbReference type="STRING" id="553311.SAMN05216231_2659"/>
<reference evidence="1 2" key="1">
    <citation type="submission" date="2016-10" db="EMBL/GenBank/DDBJ databases">
        <authorList>
            <person name="de Groot N.N."/>
        </authorList>
    </citation>
    <scope>NUCLEOTIDE SEQUENCE [LARGE SCALE GENOMIC DNA]</scope>
    <source>
        <strain evidence="1 2">CGMCC 1.10449</strain>
    </source>
</reference>
<evidence type="ECO:0008006" key="3">
    <source>
        <dbReference type="Google" id="ProtNLM"/>
    </source>
</evidence>
<dbReference type="AlphaFoldDB" id="A0A1H1E0C6"/>
<proteinExistence type="predicted"/>
<dbReference type="InterPro" id="IPR029058">
    <property type="entry name" value="AB_hydrolase_fold"/>
</dbReference>
<dbReference type="Pfam" id="PF06821">
    <property type="entry name" value="Ser_hydrolase"/>
    <property type="match status" value="1"/>
</dbReference>